<dbReference type="AlphaFoldDB" id="A0A7W9G3X6"/>
<accession>A0A7W9G3X6</accession>
<dbReference type="Proteomes" id="UP000579153">
    <property type="component" value="Unassembled WGS sequence"/>
</dbReference>
<dbReference type="RefSeq" id="WP_185070273.1">
    <property type="nucleotide sequence ID" value="NZ_JACHMB010000001.1"/>
</dbReference>
<proteinExistence type="predicted"/>
<name>A0A7W9G3X6_9ACTN</name>
<comment type="caution">
    <text evidence="1">The sequence shown here is derived from an EMBL/GenBank/DDBJ whole genome shotgun (WGS) entry which is preliminary data.</text>
</comment>
<keyword evidence="2" id="KW-1185">Reference proteome</keyword>
<gene>
    <name evidence="1" type="ORF">HD596_003487</name>
</gene>
<dbReference type="EMBL" id="JACHMB010000001">
    <property type="protein sequence ID" value="MBB5776731.1"/>
    <property type="molecule type" value="Genomic_DNA"/>
</dbReference>
<evidence type="ECO:0000313" key="2">
    <source>
        <dbReference type="Proteomes" id="UP000579153"/>
    </source>
</evidence>
<reference evidence="1 2" key="1">
    <citation type="submission" date="2020-08" db="EMBL/GenBank/DDBJ databases">
        <title>Sequencing the genomes of 1000 actinobacteria strains.</title>
        <authorList>
            <person name="Klenk H.-P."/>
        </authorList>
    </citation>
    <scope>NUCLEOTIDE SEQUENCE [LARGE SCALE GENOMIC DNA]</scope>
    <source>
        <strain evidence="1 2">DSM 45507</strain>
    </source>
</reference>
<sequence>MGTDIHGFIECRTWTPGLDVGETAWCAAISLKMLVGRDYEAFDCLFGVRSSGRWRPIAADRGLPQDASETTKAGLAEWGEAAFGVTWLNWGEVTAIDWDEPALHPTNVAQYRQLADQSLELVYRSVWSRRFARVSGVDTLTVDPYQVAVLWDEGTEWRDRDTVFRVERATRRRAVPPDSLWHGVWTVMRTLAHVHGDDAVRLVAWFEE</sequence>
<organism evidence="1 2">
    <name type="scientific">Nonomuraea jabiensis</name>
    <dbReference type="NCBI Taxonomy" id="882448"/>
    <lineage>
        <taxon>Bacteria</taxon>
        <taxon>Bacillati</taxon>
        <taxon>Actinomycetota</taxon>
        <taxon>Actinomycetes</taxon>
        <taxon>Streptosporangiales</taxon>
        <taxon>Streptosporangiaceae</taxon>
        <taxon>Nonomuraea</taxon>
    </lineage>
</organism>
<evidence type="ECO:0000313" key="1">
    <source>
        <dbReference type="EMBL" id="MBB5776731.1"/>
    </source>
</evidence>
<protein>
    <submittedName>
        <fullName evidence="1">Uncharacterized protein</fullName>
    </submittedName>
</protein>